<dbReference type="Proteomes" id="UP001153332">
    <property type="component" value="Unassembled WGS sequence"/>
</dbReference>
<protein>
    <submittedName>
        <fullName evidence="1">Uncharacterized protein</fullName>
    </submittedName>
</protein>
<gene>
    <name evidence="1" type="ORF">O1611_g1989</name>
</gene>
<dbReference type="EMBL" id="JAPUUL010000255">
    <property type="protein sequence ID" value="KAJ8131636.1"/>
    <property type="molecule type" value="Genomic_DNA"/>
</dbReference>
<name>A0ACC2JVZ8_9PEZI</name>
<keyword evidence="2" id="KW-1185">Reference proteome</keyword>
<sequence>MLELAEGFVVYDEAGEPVTPNANVDNDIGTASEEEEKRSAHKPASIESHALGPPEGSNAALFKKFFDSIVGMGKKHQIGENCHGRGIGSALLRSVLDLADHEGLLAYLESTRVGAPLYRRYGYKVIDTLEFDGAEAGFDIPAIL</sequence>
<accession>A0ACC2JVZ8</accession>
<comment type="caution">
    <text evidence="1">The sequence shown here is derived from an EMBL/GenBank/DDBJ whole genome shotgun (WGS) entry which is preliminary data.</text>
</comment>
<proteinExistence type="predicted"/>
<reference evidence="1" key="1">
    <citation type="submission" date="2022-12" db="EMBL/GenBank/DDBJ databases">
        <title>Genome Sequence of Lasiodiplodia mahajangana.</title>
        <authorList>
            <person name="Buettner E."/>
        </authorList>
    </citation>
    <scope>NUCLEOTIDE SEQUENCE</scope>
    <source>
        <strain evidence="1">VT137</strain>
    </source>
</reference>
<evidence type="ECO:0000313" key="2">
    <source>
        <dbReference type="Proteomes" id="UP001153332"/>
    </source>
</evidence>
<organism evidence="1 2">
    <name type="scientific">Lasiodiplodia mahajangana</name>
    <dbReference type="NCBI Taxonomy" id="1108764"/>
    <lineage>
        <taxon>Eukaryota</taxon>
        <taxon>Fungi</taxon>
        <taxon>Dikarya</taxon>
        <taxon>Ascomycota</taxon>
        <taxon>Pezizomycotina</taxon>
        <taxon>Dothideomycetes</taxon>
        <taxon>Dothideomycetes incertae sedis</taxon>
        <taxon>Botryosphaeriales</taxon>
        <taxon>Botryosphaeriaceae</taxon>
        <taxon>Lasiodiplodia</taxon>
    </lineage>
</organism>
<evidence type="ECO:0000313" key="1">
    <source>
        <dbReference type="EMBL" id="KAJ8131636.1"/>
    </source>
</evidence>